<evidence type="ECO:0000313" key="1">
    <source>
        <dbReference type="EMBL" id="OGI39608.1"/>
    </source>
</evidence>
<evidence type="ECO:0000313" key="2">
    <source>
        <dbReference type="Proteomes" id="UP000179334"/>
    </source>
</evidence>
<protein>
    <recommendedName>
        <fullName evidence="3">Polyketide cyclase</fullName>
    </recommendedName>
</protein>
<accession>A0A1F6T368</accession>
<sequence>MVVVSRRIHIAAPVECVFALMADPLARAALNPFVTPLRVETEDSRPLHGGSICHFRLQTGNRIVDYRTRVHEFELNRCITSVSDSTVPFEIRLETQPEGGGTRLTQTESFEPNAAMLSEVMESERGRRLLQLLVPLMAFIDSDYALRVRRRQEELLEQRLGANLERWLEAIRAHLEKQKLNGQD</sequence>
<comment type="caution">
    <text evidence="1">The sequence shown here is derived from an EMBL/GenBank/DDBJ whole genome shotgun (WGS) entry which is preliminary data.</text>
</comment>
<organism evidence="1 2">
    <name type="scientific">Candidatus Muproteobacteria bacterium RBG_16_64_10</name>
    <dbReference type="NCBI Taxonomy" id="1817757"/>
    <lineage>
        <taxon>Bacteria</taxon>
        <taxon>Pseudomonadati</taxon>
        <taxon>Pseudomonadota</taxon>
        <taxon>Candidatus Muproteobacteria</taxon>
    </lineage>
</organism>
<reference evidence="1 2" key="1">
    <citation type="journal article" date="2016" name="Nat. Commun.">
        <title>Thousands of microbial genomes shed light on interconnected biogeochemical processes in an aquifer system.</title>
        <authorList>
            <person name="Anantharaman K."/>
            <person name="Brown C.T."/>
            <person name="Hug L.A."/>
            <person name="Sharon I."/>
            <person name="Castelle C.J."/>
            <person name="Probst A.J."/>
            <person name="Thomas B.C."/>
            <person name="Singh A."/>
            <person name="Wilkins M.J."/>
            <person name="Karaoz U."/>
            <person name="Brodie E.L."/>
            <person name="Williams K.H."/>
            <person name="Hubbard S.S."/>
            <person name="Banfield J.F."/>
        </authorList>
    </citation>
    <scope>NUCLEOTIDE SEQUENCE [LARGE SCALE GENOMIC DNA]</scope>
</reference>
<gene>
    <name evidence="1" type="ORF">A2V91_02380</name>
</gene>
<dbReference type="SUPFAM" id="SSF55961">
    <property type="entry name" value="Bet v1-like"/>
    <property type="match status" value="1"/>
</dbReference>
<dbReference type="InterPro" id="IPR023393">
    <property type="entry name" value="START-like_dom_sf"/>
</dbReference>
<dbReference type="Pfam" id="PF10604">
    <property type="entry name" value="Polyketide_cyc2"/>
    <property type="match status" value="1"/>
</dbReference>
<dbReference type="AlphaFoldDB" id="A0A1F6T368"/>
<dbReference type="Gene3D" id="3.30.530.20">
    <property type="match status" value="1"/>
</dbReference>
<dbReference type="EMBL" id="MFSR01000043">
    <property type="protein sequence ID" value="OGI39608.1"/>
    <property type="molecule type" value="Genomic_DNA"/>
</dbReference>
<dbReference type="InterPro" id="IPR019587">
    <property type="entry name" value="Polyketide_cyclase/dehydratase"/>
</dbReference>
<evidence type="ECO:0008006" key="3">
    <source>
        <dbReference type="Google" id="ProtNLM"/>
    </source>
</evidence>
<dbReference type="Proteomes" id="UP000179334">
    <property type="component" value="Unassembled WGS sequence"/>
</dbReference>
<name>A0A1F6T368_9PROT</name>
<proteinExistence type="predicted"/>